<evidence type="ECO:0000313" key="2">
    <source>
        <dbReference type="Proteomes" id="UP000599109"/>
    </source>
</evidence>
<protein>
    <recommendedName>
        <fullName evidence="3">Serine kinase</fullName>
    </recommendedName>
</protein>
<dbReference type="SUPFAM" id="SSF53795">
    <property type="entry name" value="PEP carboxykinase-like"/>
    <property type="match status" value="1"/>
</dbReference>
<dbReference type="Proteomes" id="UP000599109">
    <property type="component" value="Unassembled WGS sequence"/>
</dbReference>
<evidence type="ECO:0000313" key="1">
    <source>
        <dbReference type="EMBL" id="MBL0391829.1"/>
    </source>
</evidence>
<name>A0A936Z0G9_9BURK</name>
<dbReference type="EMBL" id="JAEQNE010000002">
    <property type="protein sequence ID" value="MBL0391829.1"/>
    <property type="molecule type" value="Genomic_DNA"/>
</dbReference>
<accession>A0A936Z0G9</accession>
<dbReference type="AlphaFoldDB" id="A0A936Z0G9"/>
<dbReference type="Gene3D" id="3.40.50.300">
    <property type="entry name" value="P-loop containing nucleotide triphosphate hydrolases"/>
    <property type="match status" value="1"/>
</dbReference>
<keyword evidence="2" id="KW-1185">Reference proteome</keyword>
<proteinExistence type="predicted"/>
<evidence type="ECO:0008006" key="3">
    <source>
        <dbReference type="Google" id="ProtNLM"/>
    </source>
</evidence>
<dbReference type="InterPro" id="IPR027417">
    <property type="entry name" value="P-loop_NTPase"/>
</dbReference>
<reference evidence="1 2" key="1">
    <citation type="journal article" date="2017" name="Int. J. Syst. Evol. Microbiol.">
        <title>Ramlibacter monticola sp. nov., isolated from forest soil.</title>
        <authorList>
            <person name="Chaudhary D.K."/>
            <person name="Kim J."/>
        </authorList>
    </citation>
    <scope>NUCLEOTIDE SEQUENCE [LARGE SCALE GENOMIC DNA]</scope>
    <source>
        <strain evidence="1 2">KACC 19175</strain>
    </source>
</reference>
<sequence length="364" mass="38431">MFEGGTWIGRAQALPAAQDSTGEWFRLGDLSLQLASEPQSFLDAFRAQWGDCTVAEPPPGLPRLHCSARLLAGSSRLLLSFAGCELPDLLDASATPVRMLRHLARYADQSGPAPGWRMLADRNDGSRILAAAHRDRLVVDLDEAPPDFAIDALIAVVQSAQPGLLFLHAASFGVAGAGALLIGAAQAGKSTTALALGARGHAVLGDDMAAIRAGSSELLPFRRTLRLRPGPSVASLAARLGTVPHAFAVDPGGTMRTLVRAGALFATPACRPLPLRFAFVLDGFSTQPCLTPFRPDISSVEPLRGIVSESVPDWGRSPGRDLMKFLTIVDVLSKLSCHRLRLGTPEASASAIETLMMEATCNST</sequence>
<dbReference type="RefSeq" id="WP_201674432.1">
    <property type="nucleotide sequence ID" value="NZ_JAEQNE010000002.1"/>
</dbReference>
<comment type="caution">
    <text evidence="1">The sequence shown here is derived from an EMBL/GenBank/DDBJ whole genome shotgun (WGS) entry which is preliminary data.</text>
</comment>
<organism evidence="1 2">
    <name type="scientific">Ramlibacter monticola</name>
    <dbReference type="NCBI Taxonomy" id="1926872"/>
    <lineage>
        <taxon>Bacteria</taxon>
        <taxon>Pseudomonadati</taxon>
        <taxon>Pseudomonadota</taxon>
        <taxon>Betaproteobacteria</taxon>
        <taxon>Burkholderiales</taxon>
        <taxon>Comamonadaceae</taxon>
        <taxon>Ramlibacter</taxon>
    </lineage>
</organism>
<gene>
    <name evidence="1" type="ORF">JJ685_11885</name>
</gene>